<feature type="transmembrane region" description="Helical" evidence="8">
    <location>
        <begin position="249"/>
        <end position="267"/>
    </location>
</feature>
<evidence type="ECO:0000256" key="6">
    <source>
        <dbReference type="ARBA" id="ARBA00022989"/>
    </source>
</evidence>
<protein>
    <recommendedName>
        <fullName evidence="9">Citrate transporter-like domain-containing protein</fullName>
    </recommendedName>
</protein>
<accession>B7AW42</accession>
<keyword evidence="6 8" id="KW-1133">Transmembrane helix</keyword>
<evidence type="ECO:0000256" key="3">
    <source>
        <dbReference type="ARBA" id="ARBA00022448"/>
    </source>
</evidence>
<feature type="transmembrane region" description="Helical" evidence="8">
    <location>
        <begin position="30"/>
        <end position="52"/>
    </location>
</feature>
<feature type="transmembrane region" description="Helical" evidence="8">
    <location>
        <begin position="199"/>
        <end position="222"/>
    </location>
</feature>
<evidence type="ECO:0000256" key="7">
    <source>
        <dbReference type="ARBA" id="ARBA00023136"/>
    </source>
</evidence>
<dbReference type="PANTHER" id="PTHR43568">
    <property type="entry name" value="P PROTEIN"/>
    <property type="match status" value="1"/>
</dbReference>
<name>B7AW42_9FIRM</name>
<evidence type="ECO:0000256" key="4">
    <source>
        <dbReference type="ARBA" id="ARBA00022475"/>
    </source>
</evidence>
<keyword evidence="11" id="KW-1185">Reference proteome</keyword>
<sequence>MVSQIFAVIIFITMFACIISGKVERYIPALIGAAAMIIVVFGICMHSTSAILDTLNLRCFTTSEFWYAPGISESASSGINWSTILFFFGMMVLVEGMGKVGFFRWLCLWLAKAVRYRIVPIFITFMVLSAVLSMFIDSITVVLFLTAITIELSGLLKFNPVYMILPEIFCANLGGAATMSGDPPNIIIGTSLGLTFMDFLTNTGIIILIALIAMIIYFYLCFAKKLKEGSHMADSSAMPDPSSAISNRLGFMISTMIFLMVVFLLVTHAQTGITVASIGIIAAVLTLVTSVDVKGGLLRGIDWKTIYFFVGLFIVVGGLEQTHILDLLADLISRASGGHVMVMVCVILWFSALASAIIDNIPFAATMVPVIKALAITQGIPVETLAWTLALGTDIGGNATPIGASANVVGTSIASRNGHHITWGQYCRYALPATILCLVICTVMLYILHVR</sequence>
<reference evidence="10 11" key="2">
    <citation type="submission" date="2008-11" db="EMBL/GenBank/DDBJ databases">
        <authorList>
            <person name="Fulton L."/>
            <person name="Clifton S."/>
            <person name="Fulton B."/>
            <person name="Xu J."/>
            <person name="Minx P."/>
            <person name="Pepin K.H."/>
            <person name="Johnson M."/>
            <person name="Bhonagiri V."/>
            <person name="Nash W.E."/>
            <person name="Mardis E.R."/>
            <person name="Wilson R.K."/>
        </authorList>
    </citation>
    <scope>NUCLEOTIDE SEQUENCE [LARGE SCALE GENOMIC DNA]</scope>
    <source>
        <strain evidence="10 11">ATCC 43243</strain>
    </source>
</reference>
<feature type="transmembrane region" description="Helical" evidence="8">
    <location>
        <begin position="337"/>
        <end position="358"/>
    </location>
</feature>
<dbReference type="GO" id="GO:0005886">
    <property type="term" value="C:plasma membrane"/>
    <property type="evidence" value="ECO:0007669"/>
    <property type="project" value="UniProtKB-SubCell"/>
</dbReference>
<feature type="transmembrane region" description="Helical" evidence="8">
    <location>
        <begin position="84"/>
        <end position="106"/>
    </location>
</feature>
<proteinExistence type="inferred from homology"/>
<evidence type="ECO:0000256" key="8">
    <source>
        <dbReference type="SAM" id="Phobius"/>
    </source>
</evidence>
<feature type="domain" description="Citrate transporter-like" evidence="9">
    <location>
        <begin position="15"/>
        <end position="392"/>
    </location>
</feature>
<dbReference type="eggNOG" id="COG1055">
    <property type="taxonomic scope" value="Bacteria"/>
</dbReference>
<feature type="transmembrane region" description="Helical" evidence="8">
    <location>
        <begin position="305"/>
        <end position="325"/>
    </location>
</feature>
<evidence type="ECO:0000256" key="2">
    <source>
        <dbReference type="ARBA" id="ARBA00009843"/>
    </source>
</evidence>
<organism evidence="10 11">
    <name type="scientific">[Bacteroides] pectinophilus ATCC 43243</name>
    <dbReference type="NCBI Taxonomy" id="483218"/>
    <lineage>
        <taxon>Bacteria</taxon>
        <taxon>Bacillati</taxon>
        <taxon>Bacillota</taxon>
        <taxon>Clostridia</taxon>
        <taxon>Eubacteriales</taxon>
    </lineage>
</organism>
<feature type="transmembrane region" description="Helical" evidence="8">
    <location>
        <begin position="273"/>
        <end position="293"/>
    </location>
</feature>
<dbReference type="InterPro" id="IPR000802">
    <property type="entry name" value="Arsenical_pump_ArsB"/>
</dbReference>
<dbReference type="STRING" id="483218.BACPEC_02942"/>
<feature type="transmembrane region" description="Helical" evidence="8">
    <location>
        <begin position="118"/>
        <end position="150"/>
    </location>
</feature>
<keyword evidence="4" id="KW-1003">Cell membrane</keyword>
<feature type="transmembrane region" description="Helical" evidence="8">
    <location>
        <begin position="429"/>
        <end position="448"/>
    </location>
</feature>
<feature type="transmembrane region" description="Helical" evidence="8">
    <location>
        <begin position="6"/>
        <end position="23"/>
    </location>
</feature>
<evidence type="ECO:0000313" key="11">
    <source>
        <dbReference type="Proteomes" id="UP000003136"/>
    </source>
</evidence>
<dbReference type="Pfam" id="PF03600">
    <property type="entry name" value="CitMHS"/>
    <property type="match status" value="1"/>
</dbReference>
<comment type="subcellular location">
    <subcellularLocation>
        <location evidence="1">Cell membrane</location>
        <topology evidence="1">Multi-pass membrane protein</topology>
    </subcellularLocation>
</comment>
<reference evidence="10 11" key="1">
    <citation type="submission" date="2008-11" db="EMBL/GenBank/DDBJ databases">
        <title>Draft genome sequence of Bacteroides pectinophilus (ATCC 43243).</title>
        <authorList>
            <person name="Sudarsanam P."/>
            <person name="Ley R."/>
            <person name="Guruge J."/>
            <person name="Turnbaugh P.J."/>
            <person name="Mahowald M."/>
            <person name="Liep D."/>
            <person name="Gordon J."/>
        </authorList>
    </citation>
    <scope>NUCLEOTIDE SEQUENCE [LARGE SCALE GENOMIC DNA]</scope>
    <source>
        <strain evidence="10 11">ATCC 43243</strain>
    </source>
</reference>
<keyword evidence="5 8" id="KW-0812">Transmembrane</keyword>
<dbReference type="PRINTS" id="PR00758">
    <property type="entry name" value="ARSENICPUMP"/>
</dbReference>
<keyword evidence="3" id="KW-0813">Transport</keyword>
<keyword evidence="7 8" id="KW-0472">Membrane</keyword>
<dbReference type="EMBL" id="ABVQ01000037">
    <property type="protein sequence ID" value="EEC56433.1"/>
    <property type="molecule type" value="Genomic_DNA"/>
</dbReference>
<dbReference type="InterPro" id="IPR051475">
    <property type="entry name" value="Diverse_Ion_Transporter"/>
</dbReference>
<dbReference type="PANTHER" id="PTHR43568:SF1">
    <property type="entry name" value="P PROTEIN"/>
    <property type="match status" value="1"/>
</dbReference>
<gene>
    <name evidence="10" type="ORF">BACPEC_02942</name>
</gene>
<evidence type="ECO:0000313" key="10">
    <source>
        <dbReference type="EMBL" id="EEC56433.1"/>
    </source>
</evidence>
<comment type="similarity">
    <text evidence="2">Belongs to the CitM (TC 2.A.11) transporter family.</text>
</comment>
<comment type="caution">
    <text evidence="10">The sequence shown here is derived from an EMBL/GenBank/DDBJ whole genome shotgun (WGS) entry which is preliminary data.</text>
</comment>
<dbReference type="AlphaFoldDB" id="B7AW42"/>
<dbReference type="GO" id="GO:0015105">
    <property type="term" value="F:arsenite transmembrane transporter activity"/>
    <property type="evidence" value="ECO:0007669"/>
    <property type="project" value="InterPro"/>
</dbReference>
<dbReference type="HOGENOM" id="CLU_011920_4_0_9"/>
<dbReference type="InterPro" id="IPR004680">
    <property type="entry name" value="Cit_transptr-like_dom"/>
</dbReference>
<evidence type="ECO:0000256" key="1">
    <source>
        <dbReference type="ARBA" id="ARBA00004651"/>
    </source>
</evidence>
<evidence type="ECO:0000256" key="5">
    <source>
        <dbReference type="ARBA" id="ARBA00022692"/>
    </source>
</evidence>
<dbReference type="Proteomes" id="UP000003136">
    <property type="component" value="Unassembled WGS sequence"/>
</dbReference>
<evidence type="ECO:0000259" key="9">
    <source>
        <dbReference type="Pfam" id="PF03600"/>
    </source>
</evidence>